<evidence type="ECO:0000256" key="1">
    <source>
        <dbReference type="SAM" id="Coils"/>
    </source>
</evidence>
<dbReference type="Pfam" id="PF07716">
    <property type="entry name" value="bZIP_2"/>
    <property type="match status" value="1"/>
</dbReference>
<feature type="domain" description="BZIP" evidence="3">
    <location>
        <begin position="475"/>
        <end position="519"/>
    </location>
</feature>
<feature type="compositionally biased region" description="Low complexity" evidence="2">
    <location>
        <begin position="393"/>
        <end position="408"/>
    </location>
</feature>
<feature type="compositionally biased region" description="Pro residues" evidence="2">
    <location>
        <begin position="383"/>
        <end position="392"/>
    </location>
</feature>
<reference evidence="4 5" key="1">
    <citation type="journal article" date="2012" name="Appl. Environ. Microbiol.">
        <title>Short-read sequencing for genomic analysis of the brown rot fungus Fibroporia radiculosa.</title>
        <authorList>
            <person name="Tang J.D."/>
            <person name="Perkins A.D."/>
            <person name="Sonstegard T.S."/>
            <person name="Schroeder S.G."/>
            <person name="Burgess S.C."/>
            <person name="Diehl S.V."/>
        </authorList>
    </citation>
    <scope>NUCLEOTIDE SEQUENCE [LARGE SCALE GENOMIC DNA]</scope>
    <source>
        <strain evidence="4 5">TFFH 294</strain>
    </source>
</reference>
<feature type="compositionally biased region" description="Polar residues" evidence="2">
    <location>
        <begin position="13"/>
        <end position="25"/>
    </location>
</feature>
<keyword evidence="1" id="KW-0175">Coiled coil</keyword>
<evidence type="ECO:0000256" key="2">
    <source>
        <dbReference type="SAM" id="MobiDB-lite"/>
    </source>
</evidence>
<dbReference type="RefSeq" id="XP_012179014.1">
    <property type="nucleotide sequence ID" value="XM_012323624.1"/>
</dbReference>
<dbReference type="EMBL" id="HE796948">
    <property type="protein sequence ID" value="CCL99731.1"/>
    <property type="molecule type" value="Genomic_DNA"/>
</dbReference>
<dbReference type="SMART" id="SM00338">
    <property type="entry name" value="BRLZ"/>
    <property type="match status" value="1"/>
</dbReference>
<evidence type="ECO:0000259" key="3">
    <source>
        <dbReference type="PROSITE" id="PS50217"/>
    </source>
</evidence>
<feature type="region of interest" description="Disordered" evidence="2">
    <location>
        <begin position="366"/>
        <end position="434"/>
    </location>
</feature>
<dbReference type="STRING" id="599839.J4I8N7"/>
<dbReference type="CDD" id="cd12193">
    <property type="entry name" value="bZIP_GCN4"/>
    <property type="match status" value="1"/>
</dbReference>
<dbReference type="PROSITE" id="PS00036">
    <property type="entry name" value="BZIP_BASIC"/>
    <property type="match status" value="1"/>
</dbReference>
<feature type="region of interest" description="Disordered" evidence="2">
    <location>
        <begin position="1"/>
        <end position="42"/>
    </location>
</feature>
<organism evidence="4 5">
    <name type="scientific">Fibroporia radiculosa</name>
    <dbReference type="NCBI Taxonomy" id="599839"/>
    <lineage>
        <taxon>Eukaryota</taxon>
        <taxon>Fungi</taxon>
        <taxon>Dikarya</taxon>
        <taxon>Basidiomycota</taxon>
        <taxon>Agaricomycotina</taxon>
        <taxon>Agaricomycetes</taxon>
        <taxon>Polyporales</taxon>
        <taxon>Fibroporiaceae</taxon>
        <taxon>Fibroporia</taxon>
    </lineage>
</organism>
<dbReference type="InParanoid" id="J4I8N7"/>
<keyword evidence="5" id="KW-1185">Reference proteome</keyword>
<dbReference type="GO" id="GO:0003700">
    <property type="term" value="F:DNA-binding transcription factor activity"/>
    <property type="evidence" value="ECO:0007669"/>
    <property type="project" value="InterPro"/>
</dbReference>
<dbReference type="InterPro" id="IPR004827">
    <property type="entry name" value="bZIP"/>
</dbReference>
<accession>J4I8N7</accession>
<protein>
    <recommendedName>
        <fullName evidence="3">BZIP domain-containing protein</fullName>
    </recommendedName>
</protein>
<proteinExistence type="predicted"/>
<feature type="region of interest" description="Disordered" evidence="2">
    <location>
        <begin position="184"/>
        <end position="218"/>
    </location>
</feature>
<dbReference type="InterPro" id="IPR046347">
    <property type="entry name" value="bZIP_sf"/>
</dbReference>
<dbReference type="Proteomes" id="UP000006352">
    <property type="component" value="Unassembled WGS sequence"/>
</dbReference>
<feature type="coiled-coil region" evidence="1">
    <location>
        <begin position="494"/>
        <end position="521"/>
    </location>
</feature>
<feature type="compositionally biased region" description="Low complexity" evidence="2">
    <location>
        <begin position="150"/>
        <end position="164"/>
    </location>
</feature>
<dbReference type="AlphaFoldDB" id="J4I8N7"/>
<sequence>MFASFALHEQANAVPSVQESQSASPNWFPRTDVGTSRQTAPHPRCNIAFTATESPADVYRPDGTFENTALISDPSSSRAHSRLINSPASPLSPNPGPSSTLFSRQYTPQLHRRENVRPFVVSVSSHDPPGSSTVNHGYPRISTLESGILSSFSPSQDGSISSPSHRLRTPHPVFQSTSDLAAHHGIPQFLPPVPRTTRYPSVPSTASRTEPVPASSSTNNFDFDTLCSSYLTMLSQKSEERGSAAHSADVSSEAPNNGAAVQALMEVLQASPEFQMASDFNDYLTSPMEDSPWDDLLTTPAIGSTDVASDFLTSPAIVDGDDFDYGGAPLFADSLGLTNAAYDSHKSVDRSIHAVPAPGFDNMYTMPSPSTPALDPASLHPSPRAPSIPPPATSSSTSRRRNTPTGTRKNVSPESLVSVDAPIQPRKYLTPSTTSRKDIPAVFARKRARSQAFGDDDDLDTADLPQSDLDAIEAKRRQNTLAARRSRKRKLEYQRELEVTVEQERANSERLRAQVAMMEAVLRSHGLEVPVYNPS</sequence>
<dbReference type="HOGENOM" id="CLU_509116_0_0_1"/>
<feature type="region of interest" description="Disordered" evidence="2">
    <location>
        <begin position="148"/>
        <end position="168"/>
    </location>
</feature>
<name>J4I8N7_9APHY</name>
<evidence type="ECO:0000313" key="4">
    <source>
        <dbReference type="EMBL" id="CCL99731.1"/>
    </source>
</evidence>
<dbReference type="SUPFAM" id="SSF57959">
    <property type="entry name" value="Leucine zipper domain"/>
    <property type="match status" value="1"/>
</dbReference>
<feature type="compositionally biased region" description="Polar residues" evidence="2">
    <location>
        <begin position="198"/>
        <end position="218"/>
    </location>
</feature>
<evidence type="ECO:0000313" key="5">
    <source>
        <dbReference type="Proteomes" id="UP000006352"/>
    </source>
</evidence>
<dbReference type="PROSITE" id="PS50217">
    <property type="entry name" value="BZIP"/>
    <property type="match status" value="1"/>
</dbReference>
<feature type="region of interest" description="Disordered" evidence="2">
    <location>
        <begin position="65"/>
        <end position="101"/>
    </location>
</feature>
<gene>
    <name evidence="4" type="ORF">FIBRA_01753</name>
</gene>
<dbReference type="GeneID" id="24094642"/>
<feature type="compositionally biased region" description="Polar residues" evidence="2">
    <location>
        <begin position="65"/>
        <end position="89"/>
    </location>
</feature>
<dbReference type="OrthoDB" id="2257100at2759"/>
<dbReference type="Gene3D" id="3.30.160.60">
    <property type="entry name" value="Classic Zinc Finger"/>
    <property type="match status" value="1"/>
</dbReference>